<dbReference type="SUPFAM" id="SSF47203">
    <property type="entry name" value="Acyl-CoA dehydrogenase C-terminal domain-like"/>
    <property type="match status" value="1"/>
</dbReference>
<dbReference type="PANTHER" id="PTHR43884:SF12">
    <property type="entry name" value="ISOVALERYL-COA DEHYDROGENASE, MITOCHONDRIAL-RELATED"/>
    <property type="match status" value="1"/>
</dbReference>
<dbReference type="InterPro" id="IPR013107">
    <property type="entry name" value="Acyl-CoA_DH_C"/>
</dbReference>
<comment type="pathway">
    <text evidence="7">Sulfur metabolism; dibenzothiophene degradation.</text>
</comment>
<evidence type="ECO:0000313" key="18">
    <source>
        <dbReference type="Proteomes" id="UP000637578"/>
    </source>
</evidence>
<evidence type="ECO:0000256" key="6">
    <source>
        <dbReference type="ARBA" id="ARBA00023033"/>
    </source>
</evidence>
<reference evidence="17" key="2">
    <citation type="submission" date="2020-09" db="EMBL/GenBank/DDBJ databases">
        <authorList>
            <person name="Sun Q."/>
            <person name="Zhou Y."/>
        </authorList>
    </citation>
    <scope>NUCLEOTIDE SEQUENCE</scope>
    <source>
        <strain evidence="17">CGMCC 4.5737</strain>
    </source>
</reference>
<dbReference type="SUPFAM" id="SSF56645">
    <property type="entry name" value="Acyl-CoA dehydrogenase NM domain-like"/>
    <property type="match status" value="1"/>
</dbReference>
<dbReference type="Pfam" id="PF02771">
    <property type="entry name" value="Acyl-CoA_dh_N"/>
    <property type="match status" value="1"/>
</dbReference>
<evidence type="ECO:0000259" key="15">
    <source>
        <dbReference type="Pfam" id="PF02771"/>
    </source>
</evidence>
<protein>
    <recommendedName>
        <fullName evidence="10">Dibenzothiophene monooxygenase</fullName>
        <ecNumber evidence="9">1.14.14.21</ecNumber>
    </recommendedName>
</protein>
<evidence type="ECO:0000256" key="7">
    <source>
        <dbReference type="ARBA" id="ARBA00034307"/>
    </source>
</evidence>
<evidence type="ECO:0000259" key="16">
    <source>
        <dbReference type="Pfam" id="PF08028"/>
    </source>
</evidence>
<evidence type="ECO:0000313" key="17">
    <source>
        <dbReference type="EMBL" id="GGM59168.1"/>
    </source>
</evidence>
<comment type="caution">
    <text evidence="17">The sequence shown here is derived from an EMBL/GenBank/DDBJ whole genome shotgun (WGS) entry which is preliminary data.</text>
</comment>
<dbReference type="Pfam" id="PF02770">
    <property type="entry name" value="Acyl-CoA_dh_M"/>
    <property type="match status" value="1"/>
</dbReference>
<keyword evidence="6" id="KW-0503">Monooxygenase</keyword>
<keyword evidence="3" id="KW-0288">FMN</keyword>
<dbReference type="Pfam" id="PF08028">
    <property type="entry name" value="Acyl-CoA_dh_2"/>
    <property type="match status" value="1"/>
</dbReference>
<evidence type="ECO:0000256" key="1">
    <source>
        <dbReference type="ARBA" id="ARBA00004496"/>
    </source>
</evidence>
<feature type="domain" description="Acyl-CoA dehydrogenase C-terminal" evidence="16">
    <location>
        <begin position="236"/>
        <end position="375"/>
    </location>
</feature>
<comment type="similarity">
    <text evidence="8">Belongs to the DszC flavin monooxygenase family.</text>
</comment>
<evidence type="ECO:0000256" key="10">
    <source>
        <dbReference type="ARBA" id="ARBA00034345"/>
    </source>
</evidence>
<dbReference type="GO" id="GO:0008470">
    <property type="term" value="F:3-methylbutanoyl-CoA dehydrogenase activity"/>
    <property type="evidence" value="ECO:0007669"/>
    <property type="project" value="TreeGrafter"/>
</dbReference>
<feature type="domain" description="Acyl-CoA dehydrogenase/oxidase N-terminal" evidence="15">
    <location>
        <begin position="13"/>
        <end position="114"/>
    </location>
</feature>
<evidence type="ECO:0000256" key="9">
    <source>
        <dbReference type="ARBA" id="ARBA00034328"/>
    </source>
</evidence>
<evidence type="ECO:0000256" key="13">
    <source>
        <dbReference type="ARBA" id="ARBA00049456"/>
    </source>
</evidence>
<evidence type="ECO:0000256" key="12">
    <source>
        <dbReference type="ARBA" id="ARBA00048445"/>
    </source>
</evidence>
<keyword evidence="2" id="KW-0285">Flavoprotein</keyword>
<dbReference type="PANTHER" id="PTHR43884">
    <property type="entry name" value="ACYL-COA DEHYDROGENASE"/>
    <property type="match status" value="1"/>
</dbReference>
<proteinExistence type="inferred from homology"/>
<evidence type="ECO:0000256" key="2">
    <source>
        <dbReference type="ARBA" id="ARBA00022630"/>
    </source>
</evidence>
<dbReference type="GO" id="GO:0050660">
    <property type="term" value="F:flavin adenine dinucleotide binding"/>
    <property type="evidence" value="ECO:0007669"/>
    <property type="project" value="InterPro"/>
</dbReference>
<dbReference type="AlphaFoldDB" id="A0A8J3FUZ5"/>
<dbReference type="GO" id="GO:0004497">
    <property type="term" value="F:monooxygenase activity"/>
    <property type="evidence" value="ECO:0007669"/>
    <property type="project" value="UniProtKB-KW"/>
</dbReference>
<keyword evidence="4" id="KW-0547">Nucleotide-binding</keyword>
<evidence type="ECO:0000256" key="4">
    <source>
        <dbReference type="ARBA" id="ARBA00022741"/>
    </source>
</evidence>
<evidence type="ECO:0000256" key="5">
    <source>
        <dbReference type="ARBA" id="ARBA00023002"/>
    </source>
</evidence>
<dbReference type="InterPro" id="IPR037069">
    <property type="entry name" value="AcylCoA_DH/ox_N_sf"/>
</dbReference>
<dbReference type="InterPro" id="IPR013786">
    <property type="entry name" value="AcylCoA_DH/ox_N"/>
</dbReference>
<accession>A0A8J3FUZ5</accession>
<dbReference type="RefSeq" id="WP_189058573.1">
    <property type="nucleotide sequence ID" value="NZ_BMMK01000014.1"/>
</dbReference>
<comment type="catalytic activity">
    <reaction evidence="11">
        <text>dibenzothiophene + FMNH2 + O2 = dibenzothiophene 5-oxide + FMN + H2O + H(+)</text>
        <dbReference type="Rhea" id="RHEA:49076"/>
        <dbReference type="ChEBI" id="CHEBI:15377"/>
        <dbReference type="ChEBI" id="CHEBI:15378"/>
        <dbReference type="ChEBI" id="CHEBI:15379"/>
        <dbReference type="ChEBI" id="CHEBI:23681"/>
        <dbReference type="ChEBI" id="CHEBI:23683"/>
        <dbReference type="ChEBI" id="CHEBI:57618"/>
        <dbReference type="ChEBI" id="CHEBI:58210"/>
    </reaction>
</comment>
<organism evidence="17 18">
    <name type="scientific">Longimycelium tulufanense</name>
    <dbReference type="NCBI Taxonomy" id="907463"/>
    <lineage>
        <taxon>Bacteria</taxon>
        <taxon>Bacillati</taxon>
        <taxon>Actinomycetota</taxon>
        <taxon>Actinomycetes</taxon>
        <taxon>Pseudonocardiales</taxon>
        <taxon>Pseudonocardiaceae</taxon>
        <taxon>Longimycelium</taxon>
    </lineage>
</organism>
<dbReference type="EMBL" id="BMMK01000014">
    <property type="protein sequence ID" value="GGM59168.1"/>
    <property type="molecule type" value="Genomic_DNA"/>
</dbReference>
<dbReference type="InterPro" id="IPR006091">
    <property type="entry name" value="Acyl-CoA_Oxase/DH_mid-dom"/>
</dbReference>
<comment type="subcellular location">
    <subcellularLocation>
        <location evidence="1">Cytoplasm</location>
    </subcellularLocation>
</comment>
<keyword evidence="18" id="KW-1185">Reference proteome</keyword>
<comment type="catalytic activity">
    <reaction evidence="12">
        <text>dibenzothiophene 5-oxide + FMNH2 + O2 = dibenzothiophene 5,5-dioxide + FMN + H2O + H(+)</text>
        <dbReference type="Rhea" id="RHEA:49080"/>
        <dbReference type="ChEBI" id="CHEBI:15377"/>
        <dbReference type="ChEBI" id="CHEBI:15378"/>
        <dbReference type="ChEBI" id="CHEBI:15379"/>
        <dbReference type="ChEBI" id="CHEBI:23683"/>
        <dbReference type="ChEBI" id="CHEBI:57618"/>
        <dbReference type="ChEBI" id="CHEBI:58210"/>
        <dbReference type="ChEBI" id="CHEBI:90356"/>
    </reaction>
</comment>
<gene>
    <name evidence="17" type="ORF">GCM10012275_32970</name>
</gene>
<dbReference type="InterPro" id="IPR036250">
    <property type="entry name" value="AcylCo_DH-like_C"/>
</dbReference>
<dbReference type="Proteomes" id="UP000637578">
    <property type="component" value="Unassembled WGS sequence"/>
</dbReference>
<dbReference type="Gene3D" id="1.10.540.10">
    <property type="entry name" value="Acyl-CoA dehydrogenase/oxidase, N-terminal domain"/>
    <property type="match status" value="1"/>
</dbReference>
<dbReference type="InterPro" id="IPR046373">
    <property type="entry name" value="Acyl-CoA_Oxase/DH_mid-dom_sf"/>
</dbReference>
<feature type="domain" description="Acyl-CoA oxidase/dehydrogenase middle" evidence="14">
    <location>
        <begin position="128"/>
        <end position="209"/>
    </location>
</feature>
<dbReference type="GO" id="GO:0005737">
    <property type="term" value="C:cytoplasm"/>
    <property type="evidence" value="ECO:0007669"/>
    <property type="project" value="UniProtKB-SubCell"/>
</dbReference>
<dbReference type="GO" id="GO:0006552">
    <property type="term" value="P:L-leucine catabolic process"/>
    <property type="evidence" value="ECO:0007669"/>
    <property type="project" value="TreeGrafter"/>
</dbReference>
<evidence type="ECO:0000256" key="3">
    <source>
        <dbReference type="ARBA" id="ARBA00022643"/>
    </source>
</evidence>
<evidence type="ECO:0000256" key="11">
    <source>
        <dbReference type="ARBA" id="ARBA00047859"/>
    </source>
</evidence>
<evidence type="ECO:0000259" key="14">
    <source>
        <dbReference type="Pfam" id="PF02770"/>
    </source>
</evidence>
<dbReference type="PIRSF" id="PIRSF016578">
    <property type="entry name" value="HsaA"/>
    <property type="match status" value="1"/>
</dbReference>
<evidence type="ECO:0000256" key="8">
    <source>
        <dbReference type="ARBA" id="ARBA00034317"/>
    </source>
</evidence>
<reference evidence="17" key="1">
    <citation type="journal article" date="2014" name="Int. J. Syst. Evol. Microbiol.">
        <title>Complete genome sequence of Corynebacterium casei LMG S-19264T (=DSM 44701T), isolated from a smear-ripened cheese.</title>
        <authorList>
            <consortium name="US DOE Joint Genome Institute (JGI-PGF)"/>
            <person name="Walter F."/>
            <person name="Albersmeier A."/>
            <person name="Kalinowski J."/>
            <person name="Ruckert C."/>
        </authorList>
    </citation>
    <scope>NUCLEOTIDE SEQUENCE</scope>
    <source>
        <strain evidence="17">CGMCC 4.5737</strain>
    </source>
</reference>
<dbReference type="Gene3D" id="2.40.110.10">
    <property type="entry name" value="Butyryl-CoA Dehydrogenase, subunit A, domain 2"/>
    <property type="match status" value="1"/>
</dbReference>
<dbReference type="NCBIfam" id="TIGR04022">
    <property type="entry name" value="sulfur_SfnB"/>
    <property type="match status" value="1"/>
</dbReference>
<dbReference type="InterPro" id="IPR023922">
    <property type="entry name" value="S04_starv_induced_SfnB"/>
</dbReference>
<name>A0A8J3FUZ5_9PSEU</name>
<keyword evidence="5" id="KW-0560">Oxidoreductase</keyword>
<dbReference type="EC" id="1.14.14.21" evidence="9"/>
<dbReference type="InterPro" id="IPR009100">
    <property type="entry name" value="AcylCoA_DH/oxidase_NM_dom_sf"/>
</dbReference>
<dbReference type="Gene3D" id="1.20.140.10">
    <property type="entry name" value="Butyryl-CoA Dehydrogenase, subunit A, domain 3"/>
    <property type="match status" value="1"/>
</dbReference>
<comment type="catalytic activity">
    <reaction evidence="13">
        <text>dibenzothiophene + 2 FMNH2 + 2 O2 = dibenzothiophene 5,5-dioxide + 2 FMN + 2 H2O + 2 H(+)</text>
        <dbReference type="Rhea" id="RHEA:49072"/>
        <dbReference type="ChEBI" id="CHEBI:15377"/>
        <dbReference type="ChEBI" id="CHEBI:15378"/>
        <dbReference type="ChEBI" id="CHEBI:15379"/>
        <dbReference type="ChEBI" id="CHEBI:23681"/>
        <dbReference type="ChEBI" id="CHEBI:57618"/>
        <dbReference type="ChEBI" id="CHEBI:58210"/>
        <dbReference type="ChEBI" id="CHEBI:90356"/>
        <dbReference type="EC" id="1.14.14.21"/>
    </reaction>
</comment>
<sequence>MAHVITSDDEAIETARSLANQFAKRAAHRDAERVLPVTELDELSTSGLLAITVPREHGGAEVSARALGEVIRLLSAADPNIGQIPQNHFFFVEVLRENGAPEQQAFFYKEVLAGKRFGNALAEAGARHANEFRTKLTPDSAGGYRLNGTKNYSTGALFAHWIPVFVTDSENRVFVAYVQSDTAGVAVIDDWNGIGQRTTASGTVLLDNVHVPDEHVVPHYRTFQRSEIFGAFGQYIHAAIDVGIAGGALTEGGEFIRTSSRPWWESGVQRAAEEPLVIQRFGELALLVRAAEALLERAGRALDEARAAFRSGVTGDRLAELAAEASVAVAAARAQGDTAAITVSTDVFALAGTRSALRDHNLDRHWRNARTHTLHDPRRWKVQHIGNHALNGVAPPPNGIV</sequence>